<protein>
    <submittedName>
        <fullName evidence="4">Diguanylate cyclase/phosphodiesterase (GGDEF &amp; EAL domains) with PAS/PAC sensor(S)</fullName>
    </submittedName>
</protein>
<sequence length="990" mass="112426">MNIINQLSIKYKTYLLVALIVIAALVLSLVSNDGLHTLRHELDDLISSTQIERYTNKLILQEQKYRLNANGSVYDIEAANWAFDSALSYVDEIYRILNRRGNVHDSDLLGTIDSTRQSTDEYKSLYIKAVSLLTELNKQAMTLEHEGEIITLQIQGYVESKRLDIKKKLKQQTIEKINNGSNIWQFTYVTRLEEKKYRLSPDAAVFETFNNSYAFMMSEWTRLKKMSDQPFEFDKLEKFHISAVKYQKAMALWVDVNKQLTTAILPKMQLLGQSIIASAVQSAERSVGHMSRKRSNIALTLTIVSIVTIILGVLFGALIARSISSVVTSFQNGLLNFFEYLNHQQKTAQPIVVEGNDEIAVMAKVVNENIIKIQNIFDRKSDYQHALLEWSKVDYLNDHFTIHKATELSAKALHVERVSVWLFNDEQTELTCVDIYLSDLDKHESGTVLLKKDYPEYFKIILSGETLVANNAREDKRSRAFNKDYFQPLNIYSMLDLPIIQDNKPVGVIRHAKTDETKEWAPDEQDFASSVVNALSLSLEIKKRQRVQEELKEQKEILHYHAHHDRLTDLPNRFLFDDRLDQAIKQAQRSETKIAVLFLDLDHFKEVNDSMGHKAGDELLVEVARRLKSKIRQTDTLARLGGDEFAIVLDQVATNDVVVDVTQNLLTAMHAPIEMQGKPFYVTFSVGIAIYPDDGNSAEALLKNADAAMYHAKGDGRDTYQFYTETMTEKAFERIAMEASFRNALSREEFVVYYQPQVDAQSGEVVGMEGLVRWQHPDMGLIAPSKFLPFAHETGLIIPLDNWVMKTAMTQFALWYQAGLNPGVLALNLTMVQLKNEHFVSTLQGLMSETGCQPQWLELEVTEGQIMQDANLAIQILNEIKALGISLAIDDFGTGYSSLSQLKHLPINKLKIDKSFIHDLPDDEDDVMISKSIIALSKNMSLTVIAEGVETEAQKDFLLENGCHYIQGYFYSKPLPAADIEQKIQSNGKG</sequence>
<dbReference type="SUPFAM" id="SSF55781">
    <property type="entry name" value="GAF domain-like"/>
    <property type="match status" value="1"/>
</dbReference>
<dbReference type="InterPro" id="IPR029787">
    <property type="entry name" value="Nucleotide_cyclase"/>
</dbReference>
<dbReference type="Pfam" id="PF01590">
    <property type="entry name" value="GAF"/>
    <property type="match status" value="1"/>
</dbReference>
<evidence type="ECO:0000259" key="3">
    <source>
        <dbReference type="PROSITE" id="PS50887"/>
    </source>
</evidence>
<dbReference type="AlphaFoldDB" id="A0A3B1A797"/>
<feature type="domain" description="EAL" evidence="2">
    <location>
        <begin position="734"/>
        <end position="988"/>
    </location>
</feature>
<dbReference type="InterPro" id="IPR052155">
    <property type="entry name" value="Biofilm_reg_signaling"/>
</dbReference>
<keyword evidence="1" id="KW-0812">Transmembrane</keyword>
<dbReference type="FunFam" id="3.20.20.450:FF:000001">
    <property type="entry name" value="Cyclic di-GMP phosphodiesterase yahA"/>
    <property type="match status" value="1"/>
</dbReference>
<gene>
    <name evidence="4" type="ORF">MNBD_GAMMA23-2163</name>
</gene>
<proteinExistence type="predicted"/>
<dbReference type="PANTHER" id="PTHR44757:SF2">
    <property type="entry name" value="BIOFILM ARCHITECTURE MAINTENANCE PROTEIN MBAA"/>
    <property type="match status" value="1"/>
</dbReference>
<evidence type="ECO:0000313" key="4">
    <source>
        <dbReference type="EMBL" id="VAW94089.1"/>
    </source>
</evidence>
<dbReference type="CDD" id="cd01948">
    <property type="entry name" value="EAL"/>
    <property type="match status" value="1"/>
</dbReference>
<accession>A0A3B1A797</accession>
<dbReference type="SMART" id="SM00065">
    <property type="entry name" value="GAF"/>
    <property type="match status" value="1"/>
</dbReference>
<feature type="domain" description="GGDEF" evidence="3">
    <location>
        <begin position="592"/>
        <end position="725"/>
    </location>
</feature>
<dbReference type="SUPFAM" id="SSF141868">
    <property type="entry name" value="EAL domain-like"/>
    <property type="match status" value="1"/>
</dbReference>
<dbReference type="InterPro" id="IPR043128">
    <property type="entry name" value="Rev_trsase/Diguanyl_cyclase"/>
</dbReference>
<keyword evidence="1" id="KW-0472">Membrane</keyword>
<keyword evidence="1" id="KW-1133">Transmembrane helix</keyword>
<dbReference type="SMART" id="SM00267">
    <property type="entry name" value="GGDEF"/>
    <property type="match status" value="1"/>
</dbReference>
<dbReference type="SUPFAM" id="SSF55073">
    <property type="entry name" value="Nucleotide cyclase"/>
    <property type="match status" value="1"/>
</dbReference>
<name>A0A3B1A797_9ZZZZ</name>
<dbReference type="SMART" id="SM00052">
    <property type="entry name" value="EAL"/>
    <property type="match status" value="1"/>
</dbReference>
<feature type="transmembrane region" description="Helical" evidence="1">
    <location>
        <begin position="12"/>
        <end position="30"/>
    </location>
</feature>
<dbReference type="InterPro" id="IPR035919">
    <property type="entry name" value="EAL_sf"/>
</dbReference>
<dbReference type="FunFam" id="3.30.70.270:FF:000001">
    <property type="entry name" value="Diguanylate cyclase domain protein"/>
    <property type="match status" value="1"/>
</dbReference>
<dbReference type="InterPro" id="IPR003018">
    <property type="entry name" value="GAF"/>
</dbReference>
<dbReference type="InterPro" id="IPR029016">
    <property type="entry name" value="GAF-like_dom_sf"/>
</dbReference>
<dbReference type="Pfam" id="PF00990">
    <property type="entry name" value="GGDEF"/>
    <property type="match status" value="1"/>
</dbReference>
<dbReference type="NCBIfam" id="TIGR00254">
    <property type="entry name" value="GGDEF"/>
    <property type="match status" value="1"/>
</dbReference>
<dbReference type="Gene3D" id="3.20.20.450">
    <property type="entry name" value="EAL domain"/>
    <property type="match status" value="1"/>
</dbReference>
<dbReference type="PROSITE" id="PS50883">
    <property type="entry name" value="EAL"/>
    <property type="match status" value="1"/>
</dbReference>
<dbReference type="EMBL" id="UOFT01000036">
    <property type="protein sequence ID" value="VAW94089.1"/>
    <property type="molecule type" value="Genomic_DNA"/>
</dbReference>
<feature type="transmembrane region" description="Helical" evidence="1">
    <location>
        <begin position="297"/>
        <end position="320"/>
    </location>
</feature>
<dbReference type="Gene3D" id="3.30.70.270">
    <property type="match status" value="1"/>
</dbReference>
<dbReference type="PANTHER" id="PTHR44757">
    <property type="entry name" value="DIGUANYLATE CYCLASE DGCP"/>
    <property type="match status" value="1"/>
</dbReference>
<organism evidence="4">
    <name type="scientific">hydrothermal vent metagenome</name>
    <dbReference type="NCBI Taxonomy" id="652676"/>
    <lineage>
        <taxon>unclassified sequences</taxon>
        <taxon>metagenomes</taxon>
        <taxon>ecological metagenomes</taxon>
    </lineage>
</organism>
<reference evidence="4" key="1">
    <citation type="submission" date="2018-06" db="EMBL/GenBank/DDBJ databases">
        <authorList>
            <person name="Zhirakovskaya E."/>
        </authorList>
    </citation>
    <scope>NUCLEOTIDE SEQUENCE</scope>
</reference>
<dbReference type="CDD" id="cd01949">
    <property type="entry name" value="GGDEF"/>
    <property type="match status" value="1"/>
</dbReference>
<dbReference type="Gene3D" id="3.30.450.40">
    <property type="match status" value="1"/>
</dbReference>
<evidence type="ECO:0000259" key="2">
    <source>
        <dbReference type="PROSITE" id="PS50883"/>
    </source>
</evidence>
<evidence type="ECO:0000256" key="1">
    <source>
        <dbReference type="SAM" id="Phobius"/>
    </source>
</evidence>
<dbReference type="Pfam" id="PF00563">
    <property type="entry name" value="EAL"/>
    <property type="match status" value="1"/>
</dbReference>
<dbReference type="InterPro" id="IPR000160">
    <property type="entry name" value="GGDEF_dom"/>
</dbReference>
<dbReference type="InterPro" id="IPR001633">
    <property type="entry name" value="EAL_dom"/>
</dbReference>
<dbReference type="PROSITE" id="PS50887">
    <property type="entry name" value="GGDEF"/>
    <property type="match status" value="1"/>
</dbReference>